<protein>
    <submittedName>
        <fullName evidence="1">Uncharacterized protein</fullName>
    </submittedName>
</protein>
<dbReference type="EMBL" id="OX596101">
    <property type="protein sequence ID" value="CAM9785688.1"/>
    <property type="molecule type" value="Genomic_DNA"/>
</dbReference>
<sequence>MNTFSKPPWVPALYRALVDFAALVVVQSLSSVRLFPTPWTAAHQAVLSSTSSQTLLKLTSIESMMPTNHPILCRPLLLLPSIFPSIRVFCHLGPLLNWLRLLLAQESHPLSADPAPCPGHPCSSPSPGHACSSMEITYYDLFLFFL</sequence>
<evidence type="ECO:0000313" key="1">
    <source>
        <dbReference type="EMBL" id="CAM9785688.1"/>
    </source>
</evidence>
<name>A0AC59YL63_RANTA</name>
<reference evidence="1" key="1">
    <citation type="submission" date="2023-05" db="EMBL/GenBank/DDBJ databases">
        <authorList>
            <consortium name="ELIXIR-Norway"/>
        </authorList>
    </citation>
    <scope>NUCLEOTIDE SEQUENCE</scope>
</reference>
<reference evidence="1" key="2">
    <citation type="submission" date="2025-03" db="EMBL/GenBank/DDBJ databases">
        <authorList>
            <consortium name="ELIXIR-Norway"/>
            <consortium name="Elixir Norway"/>
        </authorList>
    </citation>
    <scope>NUCLEOTIDE SEQUENCE</scope>
</reference>
<evidence type="ECO:0000313" key="2">
    <source>
        <dbReference type="Proteomes" id="UP001162501"/>
    </source>
</evidence>
<dbReference type="Proteomes" id="UP001162501">
    <property type="component" value="Chromosome 17"/>
</dbReference>
<accession>A0AC59YL63</accession>
<gene>
    <name evidence="1" type="ORF">MRATA1EN22A_LOCUS7433</name>
</gene>
<proteinExistence type="predicted"/>
<organism evidence="1 2">
    <name type="scientific">Rangifer tarandus platyrhynchus</name>
    <name type="common">Svalbard reindeer</name>
    <dbReference type="NCBI Taxonomy" id="3082113"/>
    <lineage>
        <taxon>Eukaryota</taxon>
        <taxon>Metazoa</taxon>
        <taxon>Chordata</taxon>
        <taxon>Craniata</taxon>
        <taxon>Vertebrata</taxon>
        <taxon>Euteleostomi</taxon>
        <taxon>Mammalia</taxon>
        <taxon>Eutheria</taxon>
        <taxon>Laurasiatheria</taxon>
        <taxon>Artiodactyla</taxon>
        <taxon>Ruminantia</taxon>
        <taxon>Pecora</taxon>
        <taxon>Cervidae</taxon>
        <taxon>Odocoileinae</taxon>
        <taxon>Rangifer</taxon>
    </lineage>
</organism>